<feature type="transmembrane region" description="Helical" evidence="5">
    <location>
        <begin position="271"/>
        <end position="290"/>
    </location>
</feature>
<dbReference type="Pfam" id="PF00005">
    <property type="entry name" value="ABC_tran"/>
    <property type="match status" value="1"/>
</dbReference>
<keyword evidence="4 5" id="KW-0472">Membrane</keyword>
<feature type="domain" description="ABC transmembrane type-1" evidence="6">
    <location>
        <begin position="88"/>
        <end position="329"/>
    </location>
</feature>
<keyword evidence="3 5" id="KW-1133">Transmembrane helix</keyword>
<feature type="transmembrane region" description="Helical" evidence="5">
    <location>
        <begin position="156"/>
        <end position="179"/>
    </location>
</feature>
<accession>A0A6L3SXX2</accession>
<dbReference type="PROSITE" id="PS50929">
    <property type="entry name" value="ABC_TM1F"/>
    <property type="match status" value="1"/>
</dbReference>
<feature type="transmembrane region" description="Helical" evidence="5">
    <location>
        <begin position="21"/>
        <end position="43"/>
    </location>
</feature>
<dbReference type="Gene3D" id="3.40.50.300">
    <property type="entry name" value="P-loop containing nucleotide triphosphate hydrolases"/>
    <property type="match status" value="1"/>
</dbReference>
<feature type="transmembrane region" description="Helical" evidence="5">
    <location>
        <begin position="85"/>
        <end position="110"/>
    </location>
</feature>
<dbReference type="GO" id="GO:0016887">
    <property type="term" value="F:ATP hydrolysis activity"/>
    <property type="evidence" value="ECO:0007669"/>
    <property type="project" value="InterPro"/>
</dbReference>
<keyword evidence="7" id="KW-0067">ATP-binding</keyword>
<feature type="transmembrane region" description="Helical" evidence="5">
    <location>
        <begin position="310"/>
        <end position="330"/>
    </location>
</feature>
<reference evidence="7 8" key="1">
    <citation type="submission" date="2019-09" db="EMBL/GenBank/DDBJ databases">
        <title>YIM 48816 draft genome.</title>
        <authorList>
            <person name="Jiang L."/>
        </authorList>
    </citation>
    <scope>NUCLEOTIDE SEQUENCE [LARGE SCALE GENOMIC DNA]</scope>
    <source>
        <strain evidence="7 8">YIM 48816</strain>
    </source>
</reference>
<sequence>MERDPILFAWRAAPGRHAAAIGLALGVGGPLCALALLCLRDLIGVLTRDDGGALPFLRVVLPLPGDRPDFVLAAGWSLDPLQLELAGFVGLALIALALAGLAWGVGYLCFSAQSRAAARLREVASSAILGAPVGARDEARSLAHLVGDALSRIDGLLAVGLLVPAMTLGSILLALLMAALAAPRLVPAVAVGLLGVGLAHALILGRSRVRTNLRRTESAAAERILVDLVRRMPAVRVHGAAAYERARLRGKMLASRGAFARAEKRLAYARAPAIALAVLLPAILLGSALWRGAGGGAPPAAIVEPGALVAAASAFAVAALMIAASLRFWFVREGVRPIFEEITRARRGLEGRRLRPGAQSVPVPRQGDLVASGVGAYDSTTGERLLGVDLRLAMPAHVAVTGGRGSGSRVLAAVLAGQVEPTAGSVTYDGHDLRSFDPSERARRIAFAAGEAILMEGSLRQNILYGTDPEGTPDEADLVEILRLTGLDALAYTRGLVGKVDPAAEPDLARAIVAARHAVRDALEADQAERLVEPFDPARYNHQATVGENILFGEPVGTAFAQANLARHPYLRAVLEAEDLTRPLSEIGLQVARSTIEIFADLPNDHPLFDAFSLFPAAERGYFEDLVARQTEASGWRRGPAGQRDRERLIGLSLRYSETRHRFGLIDADFEARLVEARRSFSRMLPQKFRPKVEFYDPGRLNAAASLEENLLFGRIAYGEAGAEPRVRALVRRVLAEQGLERSVYRLGLDSRVEPATAGSGASLGEGAIGPRERVAIDLARSLVRRPDIAVVAILLDERKPEDFRERLERLRAAREGRGLIVCLPDTADLRDLPPFDAVIAVERNTVVPADAVIAEAVPA</sequence>
<dbReference type="Proteomes" id="UP000474159">
    <property type="component" value="Unassembled WGS sequence"/>
</dbReference>
<gene>
    <name evidence="7" type="ORF">F6X53_12570</name>
</gene>
<keyword evidence="7" id="KW-0547">Nucleotide-binding</keyword>
<dbReference type="Gene3D" id="1.20.1560.10">
    <property type="entry name" value="ABC transporter type 1, transmembrane domain"/>
    <property type="match status" value="1"/>
</dbReference>
<evidence type="ECO:0000256" key="4">
    <source>
        <dbReference type="ARBA" id="ARBA00023136"/>
    </source>
</evidence>
<protein>
    <submittedName>
        <fullName evidence="7">ABC transporter ATP-binding protein</fullName>
    </submittedName>
</protein>
<dbReference type="InterPro" id="IPR027417">
    <property type="entry name" value="P-loop_NTPase"/>
</dbReference>
<keyword evidence="8" id="KW-1185">Reference proteome</keyword>
<dbReference type="PANTHER" id="PTHR24221">
    <property type="entry name" value="ATP-BINDING CASSETTE SUB-FAMILY B"/>
    <property type="match status" value="1"/>
</dbReference>
<dbReference type="SUPFAM" id="SSF52540">
    <property type="entry name" value="P-loop containing nucleoside triphosphate hydrolases"/>
    <property type="match status" value="1"/>
</dbReference>
<dbReference type="GO" id="GO:0005886">
    <property type="term" value="C:plasma membrane"/>
    <property type="evidence" value="ECO:0007669"/>
    <property type="project" value="UniProtKB-SubCell"/>
</dbReference>
<dbReference type="InterPro" id="IPR003439">
    <property type="entry name" value="ABC_transporter-like_ATP-bd"/>
</dbReference>
<dbReference type="GO" id="GO:0034040">
    <property type="term" value="F:ATPase-coupled lipid transmembrane transporter activity"/>
    <property type="evidence" value="ECO:0007669"/>
    <property type="project" value="TreeGrafter"/>
</dbReference>
<evidence type="ECO:0000256" key="1">
    <source>
        <dbReference type="ARBA" id="ARBA00004651"/>
    </source>
</evidence>
<dbReference type="EMBL" id="VZZK01000011">
    <property type="protein sequence ID" value="KAB1078843.1"/>
    <property type="molecule type" value="Genomic_DNA"/>
</dbReference>
<dbReference type="AlphaFoldDB" id="A0A6L3SXX2"/>
<dbReference type="InterPro" id="IPR011527">
    <property type="entry name" value="ABC1_TM_dom"/>
</dbReference>
<feature type="transmembrane region" description="Helical" evidence="5">
    <location>
        <begin position="185"/>
        <end position="205"/>
    </location>
</feature>
<dbReference type="OrthoDB" id="9760920at2"/>
<dbReference type="GO" id="GO:0005524">
    <property type="term" value="F:ATP binding"/>
    <property type="evidence" value="ECO:0007669"/>
    <property type="project" value="UniProtKB-KW"/>
</dbReference>
<comment type="subcellular location">
    <subcellularLocation>
        <location evidence="1">Cell membrane</location>
        <topology evidence="1">Multi-pass membrane protein</topology>
    </subcellularLocation>
</comment>
<evidence type="ECO:0000256" key="2">
    <source>
        <dbReference type="ARBA" id="ARBA00022692"/>
    </source>
</evidence>
<comment type="caution">
    <text evidence="7">The sequence shown here is derived from an EMBL/GenBank/DDBJ whole genome shotgun (WGS) entry which is preliminary data.</text>
</comment>
<keyword evidence="2 5" id="KW-0812">Transmembrane</keyword>
<evidence type="ECO:0000259" key="6">
    <source>
        <dbReference type="PROSITE" id="PS50929"/>
    </source>
</evidence>
<evidence type="ECO:0000256" key="3">
    <source>
        <dbReference type="ARBA" id="ARBA00022989"/>
    </source>
</evidence>
<dbReference type="GO" id="GO:0140359">
    <property type="term" value="F:ABC-type transporter activity"/>
    <property type="evidence" value="ECO:0007669"/>
    <property type="project" value="InterPro"/>
</dbReference>
<organism evidence="7 8">
    <name type="scientific">Methylobacterium soli</name>
    <dbReference type="NCBI Taxonomy" id="553447"/>
    <lineage>
        <taxon>Bacteria</taxon>
        <taxon>Pseudomonadati</taxon>
        <taxon>Pseudomonadota</taxon>
        <taxon>Alphaproteobacteria</taxon>
        <taxon>Hyphomicrobiales</taxon>
        <taxon>Methylobacteriaceae</taxon>
        <taxon>Methylobacterium</taxon>
    </lineage>
</organism>
<dbReference type="InterPro" id="IPR039421">
    <property type="entry name" value="Type_1_exporter"/>
</dbReference>
<dbReference type="SUPFAM" id="SSF90123">
    <property type="entry name" value="ABC transporter transmembrane region"/>
    <property type="match status" value="1"/>
</dbReference>
<name>A0A6L3SXX2_9HYPH</name>
<dbReference type="InterPro" id="IPR036640">
    <property type="entry name" value="ABC1_TM_sf"/>
</dbReference>
<dbReference type="RefSeq" id="WP_151000376.1">
    <property type="nucleotide sequence ID" value="NZ_BPQY01000011.1"/>
</dbReference>
<evidence type="ECO:0000256" key="5">
    <source>
        <dbReference type="SAM" id="Phobius"/>
    </source>
</evidence>
<dbReference type="PANTHER" id="PTHR24221:SF654">
    <property type="entry name" value="ATP-BINDING CASSETTE SUB-FAMILY B MEMBER 6"/>
    <property type="match status" value="1"/>
</dbReference>
<evidence type="ECO:0000313" key="8">
    <source>
        <dbReference type="Proteomes" id="UP000474159"/>
    </source>
</evidence>
<evidence type="ECO:0000313" key="7">
    <source>
        <dbReference type="EMBL" id="KAB1078843.1"/>
    </source>
</evidence>
<proteinExistence type="predicted"/>